<dbReference type="GO" id="GO:0097367">
    <property type="term" value="F:carbohydrate derivative binding"/>
    <property type="evidence" value="ECO:0007669"/>
    <property type="project" value="InterPro"/>
</dbReference>
<evidence type="ECO:0000313" key="2">
    <source>
        <dbReference type="EMBL" id="HIS93178.1"/>
    </source>
</evidence>
<dbReference type="Pfam" id="PF01380">
    <property type="entry name" value="SIS"/>
    <property type="match status" value="1"/>
</dbReference>
<feature type="domain" description="SIS" evidence="1">
    <location>
        <begin position="37"/>
        <end position="179"/>
    </location>
</feature>
<dbReference type="InterPro" id="IPR046348">
    <property type="entry name" value="SIS_dom_sf"/>
</dbReference>
<dbReference type="EMBL" id="DVJN01000185">
    <property type="protein sequence ID" value="HIS93178.1"/>
    <property type="molecule type" value="Genomic_DNA"/>
</dbReference>
<accession>A0A9D1K7R2</accession>
<sequence length="205" mass="21726">MAGERSAFEAGLDAFRIEAESLLESGRALEEGAFERAVGLLAAAQRIAASGCGHSGIACQHFAHLMCCIERPARFISPAEAVHGATGYLKPGDVMLLASRGGKTEELLPILKICRQKGVFIITVTENAASPLAAGADVVLPMRVTREVDRWNSQGTTSFTAMSVLFDALQAALIEKTGFQNEAFALIHPGGAVGARLNPQREGYK</sequence>
<dbReference type="PANTHER" id="PTHR38418">
    <property type="entry name" value="SUGAR ISOMERASE, KPSF/GUTQ (AFU_ORTHOLOGUE AFUA_6G08860)"/>
    <property type="match status" value="1"/>
</dbReference>
<dbReference type="Proteomes" id="UP000824140">
    <property type="component" value="Unassembled WGS sequence"/>
</dbReference>
<dbReference type="InterPro" id="IPR001347">
    <property type="entry name" value="SIS_dom"/>
</dbReference>
<organism evidence="2 3">
    <name type="scientific">Candidatus Alectryocaccomicrobium excrementavium</name>
    <dbReference type="NCBI Taxonomy" id="2840668"/>
    <lineage>
        <taxon>Bacteria</taxon>
        <taxon>Bacillati</taxon>
        <taxon>Bacillota</taxon>
        <taxon>Clostridia</taxon>
        <taxon>Candidatus Alectryocaccomicrobium</taxon>
    </lineage>
</organism>
<dbReference type="GO" id="GO:1901135">
    <property type="term" value="P:carbohydrate derivative metabolic process"/>
    <property type="evidence" value="ECO:0007669"/>
    <property type="project" value="InterPro"/>
</dbReference>
<dbReference type="SUPFAM" id="SSF53697">
    <property type="entry name" value="SIS domain"/>
    <property type="match status" value="1"/>
</dbReference>
<dbReference type="AlphaFoldDB" id="A0A9D1K7R2"/>
<proteinExistence type="predicted"/>
<name>A0A9D1K7R2_9FIRM</name>
<protein>
    <submittedName>
        <fullName evidence="2">SIS domain-containing protein</fullName>
    </submittedName>
</protein>
<dbReference type="Gene3D" id="3.40.50.10490">
    <property type="entry name" value="Glucose-6-phosphate isomerase like protein, domain 1"/>
    <property type="match status" value="1"/>
</dbReference>
<dbReference type="PANTHER" id="PTHR38418:SF2">
    <property type="entry name" value="SUGAR ISOMERASE, KPSF_GUTQ (AFU_ORTHOLOGUE AFUA_6G08860)"/>
    <property type="match status" value="1"/>
</dbReference>
<reference evidence="2" key="2">
    <citation type="journal article" date="2021" name="PeerJ">
        <title>Extensive microbial diversity within the chicken gut microbiome revealed by metagenomics and culture.</title>
        <authorList>
            <person name="Gilroy R."/>
            <person name="Ravi A."/>
            <person name="Getino M."/>
            <person name="Pursley I."/>
            <person name="Horton D.L."/>
            <person name="Alikhan N.F."/>
            <person name="Baker D."/>
            <person name="Gharbi K."/>
            <person name="Hall N."/>
            <person name="Watson M."/>
            <person name="Adriaenssens E.M."/>
            <person name="Foster-Nyarko E."/>
            <person name="Jarju S."/>
            <person name="Secka A."/>
            <person name="Antonio M."/>
            <person name="Oren A."/>
            <person name="Chaudhuri R.R."/>
            <person name="La Ragione R."/>
            <person name="Hildebrand F."/>
            <person name="Pallen M.J."/>
        </authorList>
    </citation>
    <scope>NUCLEOTIDE SEQUENCE</scope>
    <source>
        <strain evidence="2">13766</strain>
    </source>
</reference>
<gene>
    <name evidence="2" type="ORF">IAA84_09210</name>
</gene>
<dbReference type="PROSITE" id="PS51464">
    <property type="entry name" value="SIS"/>
    <property type="match status" value="1"/>
</dbReference>
<reference evidence="2" key="1">
    <citation type="submission" date="2020-10" db="EMBL/GenBank/DDBJ databases">
        <authorList>
            <person name="Gilroy R."/>
        </authorList>
    </citation>
    <scope>NUCLEOTIDE SEQUENCE</scope>
    <source>
        <strain evidence="2">13766</strain>
    </source>
</reference>
<evidence type="ECO:0000313" key="3">
    <source>
        <dbReference type="Proteomes" id="UP000824140"/>
    </source>
</evidence>
<comment type="caution">
    <text evidence="2">The sequence shown here is derived from an EMBL/GenBank/DDBJ whole genome shotgun (WGS) entry which is preliminary data.</text>
</comment>
<evidence type="ECO:0000259" key="1">
    <source>
        <dbReference type="PROSITE" id="PS51464"/>
    </source>
</evidence>